<sequence length="64" mass="6895">MPPNGVKPLIPVRRGVTIGVTHGLLGTKLTHDPEGGRTHARSLDSKPPPQTQSASTPLRFYHFA</sequence>
<feature type="region of interest" description="Disordered" evidence="1">
    <location>
        <begin position="26"/>
        <end position="64"/>
    </location>
</feature>
<evidence type="ECO:0000313" key="2">
    <source>
        <dbReference type="EMBL" id="SFU03392.1"/>
    </source>
</evidence>
<accession>A0A1I7CVC4</accession>
<dbReference type="AlphaFoldDB" id="A0A1I7CVC4"/>
<evidence type="ECO:0000313" key="3">
    <source>
        <dbReference type="Proteomes" id="UP000199673"/>
    </source>
</evidence>
<keyword evidence="3" id="KW-1185">Reference proteome</keyword>
<protein>
    <submittedName>
        <fullName evidence="2">Uncharacterized protein</fullName>
    </submittedName>
</protein>
<feature type="compositionally biased region" description="Basic and acidic residues" evidence="1">
    <location>
        <begin position="29"/>
        <end position="44"/>
    </location>
</feature>
<evidence type="ECO:0000256" key="1">
    <source>
        <dbReference type="SAM" id="MobiDB-lite"/>
    </source>
</evidence>
<name>A0A1I7CVC4_9BACT</name>
<dbReference type="EMBL" id="FPBF01000005">
    <property type="protein sequence ID" value="SFU03392.1"/>
    <property type="molecule type" value="Genomic_DNA"/>
</dbReference>
<organism evidence="2 3">
    <name type="scientific">Algoriphagus locisalis</name>
    <dbReference type="NCBI Taxonomy" id="305507"/>
    <lineage>
        <taxon>Bacteria</taxon>
        <taxon>Pseudomonadati</taxon>
        <taxon>Bacteroidota</taxon>
        <taxon>Cytophagia</taxon>
        <taxon>Cytophagales</taxon>
        <taxon>Cyclobacteriaceae</taxon>
        <taxon>Algoriphagus</taxon>
    </lineage>
</organism>
<dbReference type="Proteomes" id="UP000199673">
    <property type="component" value="Unassembled WGS sequence"/>
</dbReference>
<dbReference type="STRING" id="305507.SAMN04489724_3484"/>
<reference evidence="3" key="1">
    <citation type="submission" date="2016-10" db="EMBL/GenBank/DDBJ databases">
        <authorList>
            <person name="Varghese N."/>
            <person name="Submissions S."/>
        </authorList>
    </citation>
    <scope>NUCLEOTIDE SEQUENCE [LARGE SCALE GENOMIC DNA]</scope>
    <source>
        <strain evidence="3">DSM 23445</strain>
    </source>
</reference>
<proteinExistence type="predicted"/>
<gene>
    <name evidence="2" type="ORF">SAMN04489724_3484</name>
</gene>